<name>A0A1I7X460_HETBA</name>
<dbReference type="WBParaSite" id="Hba_12314">
    <property type="protein sequence ID" value="Hba_12314"/>
    <property type="gene ID" value="Hba_12314"/>
</dbReference>
<sequence>MSFFLTFFYRISSSVDNFLHNTDKHIEPVYTQLKKERRKSWKERNGGDNGAPEEDDPTEILSVSSYLSATSKGMSSVKSLESVNDTKSMVTAVSGSIEDEERAMTPTEDDVGRDAIDGREKLGSK</sequence>
<reference evidence="3" key="1">
    <citation type="submission" date="2016-11" db="UniProtKB">
        <authorList>
            <consortium name="WormBaseParasite"/>
        </authorList>
    </citation>
    <scope>IDENTIFICATION</scope>
</reference>
<organism evidence="2 3">
    <name type="scientific">Heterorhabditis bacteriophora</name>
    <name type="common">Entomopathogenic nematode worm</name>
    <dbReference type="NCBI Taxonomy" id="37862"/>
    <lineage>
        <taxon>Eukaryota</taxon>
        <taxon>Metazoa</taxon>
        <taxon>Ecdysozoa</taxon>
        <taxon>Nematoda</taxon>
        <taxon>Chromadorea</taxon>
        <taxon>Rhabditida</taxon>
        <taxon>Rhabditina</taxon>
        <taxon>Rhabditomorpha</taxon>
        <taxon>Strongyloidea</taxon>
        <taxon>Heterorhabditidae</taxon>
        <taxon>Heterorhabditis</taxon>
    </lineage>
</organism>
<evidence type="ECO:0000256" key="1">
    <source>
        <dbReference type="SAM" id="MobiDB-lite"/>
    </source>
</evidence>
<protein>
    <submittedName>
        <fullName evidence="3">Uncharacterized protein</fullName>
    </submittedName>
</protein>
<feature type="compositionally biased region" description="Basic and acidic residues" evidence="1">
    <location>
        <begin position="110"/>
        <end position="125"/>
    </location>
</feature>
<feature type="compositionally biased region" description="Acidic residues" evidence="1">
    <location>
        <begin position="97"/>
        <end position="109"/>
    </location>
</feature>
<keyword evidence="2" id="KW-1185">Reference proteome</keyword>
<feature type="region of interest" description="Disordered" evidence="1">
    <location>
        <begin position="34"/>
        <end position="59"/>
    </location>
</feature>
<feature type="region of interest" description="Disordered" evidence="1">
    <location>
        <begin position="91"/>
        <end position="125"/>
    </location>
</feature>
<accession>A0A1I7X460</accession>
<proteinExistence type="predicted"/>
<dbReference type="AlphaFoldDB" id="A0A1I7X460"/>
<evidence type="ECO:0000313" key="3">
    <source>
        <dbReference type="WBParaSite" id="Hba_12314"/>
    </source>
</evidence>
<evidence type="ECO:0000313" key="2">
    <source>
        <dbReference type="Proteomes" id="UP000095283"/>
    </source>
</evidence>
<dbReference type="Proteomes" id="UP000095283">
    <property type="component" value="Unplaced"/>
</dbReference>